<evidence type="ECO:0000256" key="12">
    <source>
        <dbReference type="RuleBase" id="RU367099"/>
    </source>
</evidence>
<dbReference type="PANTHER" id="PTHR15487">
    <property type="entry name" value="ADP-RIBOSYLATION FACTOR-LIKE PROTEIN 2-BINDING PROTEIN"/>
    <property type="match status" value="1"/>
</dbReference>
<keyword evidence="16" id="KW-1185">Reference proteome</keyword>
<keyword evidence="6 12" id="KW-0963">Cytoplasm</keyword>
<comment type="caution">
    <text evidence="15">The sequence shown here is derived from an EMBL/GenBank/DDBJ whole genome shotgun (WGS) entry which is preliminary data.</text>
</comment>
<sequence>MASNSGGDTNNQQQEEDFQSTQNEFLEKYYQEFDDSEENKFIYTDIHREYINLIEKYLENELTKRMPGFSMDEFTKLVLERKNELEGEIFEMLLTFSDFLAFKEMFLDYKAEKEGRTVDLSSGLTVTSVHQDDDMSDDMSDFTIGNTFSLTGHSLNNGQSS</sequence>
<name>A0ABQ9ECR1_TEGGR</name>
<dbReference type="Proteomes" id="UP001217089">
    <property type="component" value="Unassembled WGS sequence"/>
</dbReference>
<protein>
    <recommendedName>
        <fullName evidence="5 12">ADP-ribosylation factor-like protein 2-binding protein</fullName>
        <shortName evidence="12">ARF-like 2-binding protein</shortName>
    </recommendedName>
</protein>
<evidence type="ECO:0000256" key="2">
    <source>
        <dbReference type="ARBA" id="ARBA00004123"/>
    </source>
</evidence>
<feature type="region of interest" description="Disordered" evidence="13">
    <location>
        <begin position="1"/>
        <end position="21"/>
    </location>
</feature>
<evidence type="ECO:0000256" key="5">
    <source>
        <dbReference type="ARBA" id="ARBA00014849"/>
    </source>
</evidence>
<evidence type="ECO:0000256" key="11">
    <source>
        <dbReference type="ARBA" id="ARBA00023273"/>
    </source>
</evidence>
<dbReference type="InterPro" id="IPR038849">
    <property type="entry name" value="ARL2BP"/>
</dbReference>
<evidence type="ECO:0000313" key="16">
    <source>
        <dbReference type="Proteomes" id="UP001217089"/>
    </source>
</evidence>
<evidence type="ECO:0000313" key="15">
    <source>
        <dbReference type="EMBL" id="KAJ8303114.1"/>
    </source>
</evidence>
<evidence type="ECO:0000256" key="10">
    <source>
        <dbReference type="ARBA" id="ARBA00023242"/>
    </source>
</evidence>
<keyword evidence="7 12" id="KW-0969">Cilium</keyword>
<organism evidence="15 16">
    <name type="scientific">Tegillarca granosa</name>
    <name type="common">Malaysian cockle</name>
    <name type="synonym">Anadara granosa</name>
    <dbReference type="NCBI Taxonomy" id="220873"/>
    <lineage>
        <taxon>Eukaryota</taxon>
        <taxon>Metazoa</taxon>
        <taxon>Spiralia</taxon>
        <taxon>Lophotrochozoa</taxon>
        <taxon>Mollusca</taxon>
        <taxon>Bivalvia</taxon>
        <taxon>Autobranchia</taxon>
        <taxon>Pteriomorphia</taxon>
        <taxon>Arcoida</taxon>
        <taxon>Arcoidea</taxon>
        <taxon>Arcidae</taxon>
        <taxon>Tegillarca</taxon>
    </lineage>
</organism>
<reference evidence="15 16" key="1">
    <citation type="submission" date="2022-12" db="EMBL/GenBank/DDBJ databases">
        <title>Chromosome-level genome of Tegillarca granosa.</title>
        <authorList>
            <person name="Kim J."/>
        </authorList>
    </citation>
    <scope>NUCLEOTIDE SEQUENCE [LARGE SCALE GENOMIC DNA]</scope>
    <source>
        <strain evidence="15">Teg-2019</strain>
        <tissue evidence="15">Adductor muscle</tissue>
    </source>
</reference>
<dbReference type="Pfam" id="PF11527">
    <property type="entry name" value="ARL2_Bind_BART"/>
    <property type="match status" value="1"/>
</dbReference>
<evidence type="ECO:0000256" key="13">
    <source>
        <dbReference type="SAM" id="MobiDB-lite"/>
    </source>
</evidence>
<comment type="function">
    <text evidence="12">Plays a role as an effector of the ADP-ribosylation factor-like protein 2, ARL2.</text>
</comment>
<comment type="subcellular location">
    <subcellularLocation>
        <location evidence="1 12">Cytoplasm</location>
        <location evidence="1 12">Cytoskeleton</location>
        <location evidence="1 12">Cilium basal body</location>
    </subcellularLocation>
    <subcellularLocation>
        <location evidence="3 12">Cytoplasm</location>
        <location evidence="3 12">Cytoskeleton</location>
        <location evidence="3 12">Microtubule organizing center</location>
        <location evidence="3 12">Centrosome</location>
    </subcellularLocation>
    <subcellularLocation>
        <location evidence="12">Cytoplasm</location>
    </subcellularLocation>
    <subcellularLocation>
        <location evidence="2 12">Nucleus</location>
    </subcellularLocation>
    <subcellularLocation>
        <location evidence="12">Mitochondrion intermembrane space</location>
    </subcellularLocation>
</comment>
<keyword evidence="9 12" id="KW-0206">Cytoskeleton</keyword>
<dbReference type="PANTHER" id="PTHR15487:SF4">
    <property type="entry name" value="ADP-RIBOSYLATION FACTOR-LIKE PROTEIN 2-BINDING PROTEIN"/>
    <property type="match status" value="1"/>
</dbReference>
<keyword evidence="8 12" id="KW-0496">Mitochondrion</keyword>
<proteinExistence type="inferred from homology"/>
<keyword evidence="11 12" id="KW-0966">Cell projection</keyword>
<dbReference type="InterPro" id="IPR042541">
    <property type="entry name" value="BART_sf"/>
</dbReference>
<feature type="domain" description="BART" evidence="14">
    <location>
        <begin position="14"/>
        <end position="115"/>
    </location>
</feature>
<evidence type="ECO:0000256" key="4">
    <source>
        <dbReference type="ARBA" id="ARBA00009880"/>
    </source>
</evidence>
<dbReference type="InterPro" id="IPR023379">
    <property type="entry name" value="BART_dom"/>
</dbReference>
<evidence type="ECO:0000259" key="14">
    <source>
        <dbReference type="Pfam" id="PF11527"/>
    </source>
</evidence>
<dbReference type="Gene3D" id="1.20.1520.10">
    <property type="entry name" value="ADP-ribosylation factor-like 2-binding protein, domain"/>
    <property type="match status" value="1"/>
</dbReference>
<evidence type="ECO:0000256" key="3">
    <source>
        <dbReference type="ARBA" id="ARBA00004300"/>
    </source>
</evidence>
<evidence type="ECO:0000256" key="8">
    <source>
        <dbReference type="ARBA" id="ARBA00023128"/>
    </source>
</evidence>
<accession>A0ABQ9ECR1</accession>
<evidence type="ECO:0000256" key="9">
    <source>
        <dbReference type="ARBA" id="ARBA00023212"/>
    </source>
</evidence>
<keyword evidence="10 12" id="KW-0539">Nucleus</keyword>
<comment type="similarity">
    <text evidence="4 12">Belongs to the ARL2BP family.</text>
</comment>
<evidence type="ECO:0000256" key="7">
    <source>
        <dbReference type="ARBA" id="ARBA00023069"/>
    </source>
</evidence>
<dbReference type="EMBL" id="JARBDR010000917">
    <property type="protein sequence ID" value="KAJ8303114.1"/>
    <property type="molecule type" value="Genomic_DNA"/>
</dbReference>
<evidence type="ECO:0000256" key="1">
    <source>
        <dbReference type="ARBA" id="ARBA00004120"/>
    </source>
</evidence>
<gene>
    <name evidence="15" type="ORF">KUTeg_019510</name>
</gene>
<evidence type="ECO:0000256" key="6">
    <source>
        <dbReference type="ARBA" id="ARBA00022490"/>
    </source>
</evidence>